<dbReference type="AlphaFoldDB" id="A0A6A6YUB9"/>
<dbReference type="PRINTS" id="PR00792">
    <property type="entry name" value="PEPSIN"/>
</dbReference>
<dbReference type="InterPro" id="IPR021109">
    <property type="entry name" value="Peptidase_aspartic_dom_sf"/>
</dbReference>
<evidence type="ECO:0000256" key="11">
    <source>
        <dbReference type="SAM" id="SignalP"/>
    </source>
</evidence>
<dbReference type="PANTHER" id="PTHR47966">
    <property type="entry name" value="BETA-SITE APP-CLEAVING ENZYME, ISOFORM A-RELATED"/>
    <property type="match status" value="1"/>
</dbReference>
<feature type="domain" description="Peptidase A1" evidence="12">
    <location>
        <begin position="66"/>
        <end position="388"/>
    </location>
</feature>
<keyword evidence="9" id="KW-1015">Disulfide bond</keyword>
<evidence type="ECO:0000259" key="12">
    <source>
        <dbReference type="PROSITE" id="PS51767"/>
    </source>
</evidence>
<evidence type="ECO:0000256" key="10">
    <source>
        <dbReference type="RuleBase" id="RU000454"/>
    </source>
</evidence>
<evidence type="ECO:0000256" key="9">
    <source>
        <dbReference type="PIRSR" id="PIRSR601461-2"/>
    </source>
</evidence>
<comment type="similarity">
    <text evidence="1 10">Belongs to the peptidase A1 family.</text>
</comment>
<feature type="signal peptide" evidence="11">
    <location>
        <begin position="1"/>
        <end position="18"/>
    </location>
</feature>
<sequence>MRCTAIAAAAAILAVSEAINLVQRDVPSVVSLDIQRRHVEDPLARERIRRKRDTVQETLDNLETLYFANASLGTPAQTLRLHIDTGSSDLWANAQSSALCSGNSDQCADSGTYDANSSSTYTFVNSDFNISYVDGSGASGDYATDTFHFGGQAIKDLQFGIGYVSSSPEGILGIGYAVNEVEVQRAGGQPYSNLPQKLADDKTTNSVAYSLWLNDLDASTGSILFGGVDTEKYTGNLQTLPIIQEGGQYVEFIIALTAMGVNGKQGSLFDNENVPVLLDSGSSLMYLPDSLVENLYKQFNAQYDSSQGAAFVDCSLASDSTTLDFKFSSPTISVPMNELVVVAGYQRGQPVCILGIAPAGDSTCVLGDTFLRSAYVVYDLSNNEISLAQTNFNATKSNIMEIKAGAAGVPDASGVVNAVSTVSGSPSGGARNGQPTVIVTGVVTATGAAGTAGAATKTSTALAAAVTGSWAGAVVGAGAVVMGML</sequence>
<evidence type="ECO:0000256" key="1">
    <source>
        <dbReference type="ARBA" id="ARBA00007447"/>
    </source>
</evidence>
<dbReference type="InterPro" id="IPR033121">
    <property type="entry name" value="PEPTIDASE_A1"/>
</dbReference>
<reference evidence="13 15" key="1">
    <citation type="journal article" date="2020" name="Stud. Mycol.">
        <title>101 Dothideomycetes genomes: a test case for predicting lifestyles and emergence of pathogens.</title>
        <authorList>
            <person name="Haridas S."/>
            <person name="Albert R."/>
            <person name="Binder M."/>
            <person name="Bloem J."/>
            <person name="Labutti K."/>
            <person name="Salamov A."/>
            <person name="Andreopoulos B."/>
            <person name="Baker S."/>
            <person name="Barry K."/>
            <person name="Bills G."/>
            <person name="Bluhm B."/>
            <person name="Cannon C."/>
            <person name="Castanera R."/>
            <person name="Culley D."/>
            <person name="Daum C."/>
            <person name="Ezra D."/>
            <person name="Gonzalez J."/>
            <person name="Henrissat B."/>
            <person name="Kuo A."/>
            <person name="Liang C."/>
            <person name="Lipzen A."/>
            <person name="Lutzoni F."/>
            <person name="Magnuson J."/>
            <person name="Mondo S."/>
            <person name="Nolan M."/>
            <person name="Ohm R."/>
            <person name="Pangilinan J."/>
            <person name="Park H.-J."/>
            <person name="Ramirez L."/>
            <person name="Alfaro M."/>
            <person name="Sun H."/>
            <person name="Tritt A."/>
            <person name="Yoshinaga Y."/>
            <person name="Zwiers L.-H."/>
            <person name="Turgeon B."/>
            <person name="Goodwin S."/>
            <person name="Spatafora J."/>
            <person name="Crous P."/>
            <person name="Grigoriev I."/>
        </authorList>
    </citation>
    <scope>NUCLEOTIDE SEQUENCE</scope>
    <source>
        <strain evidence="13 15">CBS 304.34</strain>
    </source>
</reference>
<keyword evidence="2 10" id="KW-0645">Protease</keyword>
<organism evidence="13">
    <name type="scientific">Mytilinidion resinicola</name>
    <dbReference type="NCBI Taxonomy" id="574789"/>
    <lineage>
        <taxon>Eukaryota</taxon>
        <taxon>Fungi</taxon>
        <taxon>Dikarya</taxon>
        <taxon>Ascomycota</taxon>
        <taxon>Pezizomycotina</taxon>
        <taxon>Dothideomycetes</taxon>
        <taxon>Pleosporomycetidae</taxon>
        <taxon>Mytilinidiales</taxon>
        <taxon>Mytilinidiaceae</taxon>
        <taxon>Mytilinidion</taxon>
    </lineage>
</organism>
<dbReference type="Pfam" id="PF00026">
    <property type="entry name" value="Asp"/>
    <property type="match status" value="1"/>
</dbReference>
<dbReference type="GO" id="GO:0006508">
    <property type="term" value="P:proteolysis"/>
    <property type="evidence" value="ECO:0007669"/>
    <property type="project" value="UniProtKB-KW"/>
</dbReference>
<protein>
    <recommendedName>
        <fullName evidence="7">Probable aspartic-type endopeptidase OPSB</fullName>
    </recommendedName>
    <alternativeName>
        <fullName evidence="6">Probable aspartic-type endopeptidase opsB</fullName>
    </alternativeName>
</protein>
<evidence type="ECO:0000313" key="14">
    <source>
        <dbReference type="Proteomes" id="UP000504636"/>
    </source>
</evidence>
<reference evidence="15" key="3">
    <citation type="submission" date="2025-04" db="UniProtKB">
        <authorList>
            <consortium name="RefSeq"/>
        </authorList>
    </citation>
    <scope>IDENTIFICATION</scope>
    <source>
        <strain evidence="15">CBS 304.34</strain>
    </source>
</reference>
<evidence type="ECO:0000256" key="3">
    <source>
        <dbReference type="ARBA" id="ARBA00022729"/>
    </source>
</evidence>
<feature type="active site" evidence="8">
    <location>
        <position position="279"/>
    </location>
</feature>
<evidence type="ECO:0000256" key="8">
    <source>
        <dbReference type="PIRSR" id="PIRSR601461-1"/>
    </source>
</evidence>
<dbReference type="Proteomes" id="UP000504636">
    <property type="component" value="Unplaced"/>
</dbReference>
<dbReference type="GeneID" id="54458636"/>
<dbReference type="PROSITE" id="PS00141">
    <property type="entry name" value="ASP_PROTEASE"/>
    <property type="match status" value="1"/>
</dbReference>
<dbReference type="InterPro" id="IPR001969">
    <property type="entry name" value="Aspartic_peptidase_AS"/>
</dbReference>
<name>A0A6A6YUB9_9PEZI</name>
<keyword evidence="5 10" id="KW-0378">Hydrolase</keyword>
<evidence type="ECO:0000256" key="6">
    <source>
        <dbReference type="ARBA" id="ARBA00067536"/>
    </source>
</evidence>
<evidence type="ECO:0000256" key="5">
    <source>
        <dbReference type="ARBA" id="ARBA00022801"/>
    </source>
</evidence>
<dbReference type="FunFam" id="2.40.70.10:FF:000011">
    <property type="entry name" value="Aspartic protease"/>
    <property type="match status" value="1"/>
</dbReference>
<feature type="disulfide bond" evidence="9">
    <location>
        <begin position="314"/>
        <end position="352"/>
    </location>
</feature>
<accession>A0A6A6YUB9</accession>
<evidence type="ECO:0000256" key="2">
    <source>
        <dbReference type="ARBA" id="ARBA00022670"/>
    </source>
</evidence>
<dbReference type="SUPFAM" id="SSF50630">
    <property type="entry name" value="Acid proteases"/>
    <property type="match status" value="1"/>
</dbReference>
<reference evidence="15" key="2">
    <citation type="submission" date="2020-04" db="EMBL/GenBank/DDBJ databases">
        <authorList>
            <consortium name="NCBI Genome Project"/>
        </authorList>
    </citation>
    <scope>NUCLEOTIDE SEQUENCE</scope>
    <source>
        <strain evidence="15">CBS 304.34</strain>
    </source>
</reference>
<proteinExistence type="inferred from homology"/>
<gene>
    <name evidence="13 15" type="ORF">BDZ99DRAFT_441031</name>
</gene>
<dbReference type="RefSeq" id="XP_033578947.1">
    <property type="nucleotide sequence ID" value="XM_033717743.1"/>
</dbReference>
<dbReference type="InterPro" id="IPR033876">
    <property type="entry name" value="SAP-like"/>
</dbReference>
<feature type="chain" id="PRO_5044629354" description="Probable aspartic-type endopeptidase OPSB" evidence="11">
    <location>
        <begin position="19"/>
        <end position="485"/>
    </location>
</feature>
<evidence type="ECO:0000256" key="7">
    <source>
        <dbReference type="ARBA" id="ARBA00068059"/>
    </source>
</evidence>
<keyword evidence="3 11" id="KW-0732">Signal</keyword>
<dbReference type="PANTHER" id="PTHR47966:SF65">
    <property type="entry name" value="ASPARTIC-TYPE ENDOPEPTIDASE"/>
    <property type="match status" value="1"/>
</dbReference>
<evidence type="ECO:0000313" key="13">
    <source>
        <dbReference type="EMBL" id="KAF2811983.1"/>
    </source>
</evidence>
<dbReference type="OrthoDB" id="771136at2759"/>
<dbReference type="InterPro" id="IPR001461">
    <property type="entry name" value="Aspartic_peptidase_A1"/>
</dbReference>
<keyword evidence="14" id="KW-1185">Reference proteome</keyword>
<keyword evidence="4 10" id="KW-0064">Aspartyl protease</keyword>
<evidence type="ECO:0000256" key="4">
    <source>
        <dbReference type="ARBA" id="ARBA00022750"/>
    </source>
</evidence>
<dbReference type="CDD" id="cd05474">
    <property type="entry name" value="SAP_like"/>
    <property type="match status" value="1"/>
</dbReference>
<dbReference type="GO" id="GO:0004190">
    <property type="term" value="F:aspartic-type endopeptidase activity"/>
    <property type="evidence" value="ECO:0007669"/>
    <property type="project" value="UniProtKB-KW"/>
</dbReference>
<feature type="active site" evidence="8">
    <location>
        <position position="84"/>
    </location>
</feature>
<dbReference type="Gene3D" id="2.40.70.10">
    <property type="entry name" value="Acid Proteases"/>
    <property type="match status" value="2"/>
</dbReference>
<evidence type="ECO:0000313" key="15">
    <source>
        <dbReference type="RefSeq" id="XP_033578947.1"/>
    </source>
</evidence>
<dbReference type="PROSITE" id="PS51767">
    <property type="entry name" value="PEPTIDASE_A1"/>
    <property type="match status" value="1"/>
</dbReference>
<dbReference type="EMBL" id="MU003698">
    <property type="protein sequence ID" value="KAF2811983.1"/>
    <property type="molecule type" value="Genomic_DNA"/>
</dbReference>